<reference evidence="2 3" key="1">
    <citation type="submission" date="2021-03" db="EMBL/GenBank/DDBJ databases">
        <authorList>
            <person name="Kim M.K."/>
        </authorList>
    </citation>
    <scope>NUCLEOTIDE SEQUENCE [LARGE SCALE GENOMIC DNA]</scope>
    <source>
        <strain evidence="2 3">BT507</strain>
    </source>
</reference>
<comment type="caution">
    <text evidence="2">The sequence shown here is derived from an EMBL/GenBank/DDBJ whole genome shotgun (WGS) entry which is preliminary data.</text>
</comment>
<feature type="compositionally biased region" description="Polar residues" evidence="1">
    <location>
        <begin position="53"/>
        <end position="72"/>
    </location>
</feature>
<organism evidence="2 3">
    <name type="scientific">Hymenobacter defluvii</name>
    <dbReference type="NCBI Taxonomy" id="2054411"/>
    <lineage>
        <taxon>Bacteria</taxon>
        <taxon>Pseudomonadati</taxon>
        <taxon>Bacteroidota</taxon>
        <taxon>Cytophagia</taxon>
        <taxon>Cytophagales</taxon>
        <taxon>Hymenobacteraceae</taxon>
        <taxon>Hymenobacter</taxon>
    </lineage>
</organism>
<feature type="region of interest" description="Disordered" evidence="1">
    <location>
        <begin position="23"/>
        <end position="72"/>
    </location>
</feature>
<dbReference type="Proteomes" id="UP000670527">
    <property type="component" value="Unassembled WGS sequence"/>
</dbReference>
<proteinExistence type="predicted"/>
<sequence length="72" mass="7515">MAKHKNSPFVGNIAGMDDFQKIMQTAKEAGRPSSEDSTVEDAQVLGEGDADSAATTPANEDTQNTETGLVST</sequence>
<gene>
    <name evidence="2" type="ORF">J4D97_23245</name>
</gene>
<evidence type="ECO:0000256" key="1">
    <source>
        <dbReference type="SAM" id="MobiDB-lite"/>
    </source>
</evidence>
<protein>
    <submittedName>
        <fullName evidence="2">Uncharacterized protein</fullName>
    </submittedName>
</protein>
<feature type="non-terminal residue" evidence="2">
    <location>
        <position position="72"/>
    </location>
</feature>
<keyword evidence="3" id="KW-1185">Reference proteome</keyword>
<dbReference type="EMBL" id="JAGETX010000118">
    <property type="protein sequence ID" value="MBO3273576.1"/>
    <property type="molecule type" value="Genomic_DNA"/>
</dbReference>
<name>A0ABS3TIT6_9BACT</name>
<evidence type="ECO:0000313" key="3">
    <source>
        <dbReference type="Proteomes" id="UP000670527"/>
    </source>
</evidence>
<accession>A0ABS3TIT6</accession>
<evidence type="ECO:0000313" key="2">
    <source>
        <dbReference type="EMBL" id="MBO3273576.1"/>
    </source>
</evidence>
<dbReference type="RefSeq" id="WP_208309664.1">
    <property type="nucleotide sequence ID" value="NZ_JAGETX010000118.1"/>
</dbReference>